<name>S8C9V8_9LAMI</name>
<sequence length="104" mass="12372">CIYIYFFCLFCMKAEEMMRALDGLLEDIEVKDGFIDSSISSQISPVMELEESMWALSERCRIYKVCSYTPLLRKCRKRLRFHDSAGPLYELVPVKSNFRLRRHF</sequence>
<protein>
    <submittedName>
        <fullName evidence="1">Uncharacterized protein</fullName>
    </submittedName>
</protein>
<keyword evidence="2" id="KW-1185">Reference proteome</keyword>
<dbReference type="AlphaFoldDB" id="S8C9V8"/>
<accession>S8C9V8</accession>
<gene>
    <name evidence="1" type="ORF">M569_11201</name>
</gene>
<reference evidence="1 2" key="1">
    <citation type="journal article" date="2013" name="BMC Genomics">
        <title>The miniature genome of a carnivorous plant Genlisea aurea contains a low number of genes and short non-coding sequences.</title>
        <authorList>
            <person name="Leushkin E.V."/>
            <person name="Sutormin R.A."/>
            <person name="Nabieva E.R."/>
            <person name="Penin A.A."/>
            <person name="Kondrashov A.S."/>
            <person name="Logacheva M.D."/>
        </authorList>
    </citation>
    <scope>NUCLEOTIDE SEQUENCE [LARGE SCALE GENOMIC DNA]</scope>
</reference>
<comment type="caution">
    <text evidence="1">The sequence shown here is derived from an EMBL/GenBank/DDBJ whole genome shotgun (WGS) entry which is preliminary data.</text>
</comment>
<dbReference type="EMBL" id="AUSU01005386">
    <property type="protein sequence ID" value="EPS63590.1"/>
    <property type="molecule type" value="Genomic_DNA"/>
</dbReference>
<dbReference type="Proteomes" id="UP000015453">
    <property type="component" value="Unassembled WGS sequence"/>
</dbReference>
<proteinExistence type="predicted"/>
<organism evidence="1 2">
    <name type="scientific">Genlisea aurea</name>
    <dbReference type="NCBI Taxonomy" id="192259"/>
    <lineage>
        <taxon>Eukaryota</taxon>
        <taxon>Viridiplantae</taxon>
        <taxon>Streptophyta</taxon>
        <taxon>Embryophyta</taxon>
        <taxon>Tracheophyta</taxon>
        <taxon>Spermatophyta</taxon>
        <taxon>Magnoliopsida</taxon>
        <taxon>eudicotyledons</taxon>
        <taxon>Gunneridae</taxon>
        <taxon>Pentapetalae</taxon>
        <taxon>asterids</taxon>
        <taxon>lamiids</taxon>
        <taxon>Lamiales</taxon>
        <taxon>Lentibulariaceae</taxon>
        <taxon>Genlisea</taxon>
    </lineage>
</organism>
<evidence type="ECO:0000313" key="1">
    <source>
        <dbReference type="EMBL" id="EPS63590.1"/>
    </source>
</evidence>
<evidence type="ECO:0000313" key="2">
    <source>
        <dbReference type="Proteomes" id="UP000015453"/>
    </source>
</evidence>
<feature type="non-terminal residue" evidence="1">
    <location>
        <position position="1"/>
    </location>
</feature>